<dbReference type="Pfam" id="PF19110">
    <property type="entry name" value="DUF5797"/>
    <property type="match status" value="1"/>
</dbReference>
<dbReference type="EMBL" id="RKLR01000017">
    <property type="protein sequence ID" value="MBX0325676.1"/>
    <property type="molecule type" value="Genomic_DNA"/>
</dbReference>
<dbReference type="PANTHER" id="PTHR43788">
    <property type="entry name" value="DNA2/NAM7 HELICASE FAMILY MEMBER"/>
    <property type="match status" value="1"/>
</dbReference>
<dbReference type="InterPro" id="IPR050534">
    <property type="entry name" value="Coronavir_polyprotein_1ab"/>
</dbReference>
<evidence type="ECO:0000256" key="6">
    <source>
        <dbReference type="SAM" id="Coils"/>
    </source>
</evidence>
<dbReference type="RefSeq" id="WP_220620537.1">
    <property type="nucleotide sequence ID" value="NZ_RKLR01000017.1"/>
</dbReference>
<evidence type="ECO:0000313" key="8">
    <source>
        <dbReference type="EMBL" id="MBX0325676.1"/>
    </source>
</evidence>
<evidence type="ECO:0000313" key="9">
    <source>
        <dbReference type="Proteomes" id="UP001430377"/>
    </source>
</evidence>
<gene>
    <name evidence="8" type="ORF">EGH21_21910</name>
</gene>
<evidence type="ECO:0000256" key="2">
    <source>
        <dbReference type="ARBA" id="ARBA00022741"/>
    </source>
</evidence>
<dbReference type="InterPro" id="IPR003593">
    <property type="entry name" value="AAA+_ATPase"/>
</dbReference>
<evidence type="ECO:0000256" key="1">
    <source>
        <dbReference type="ARBA" id="ARBA00007913"/>
    </source>
</evidence>
<comment type="caution">
    <text evidence="8">The sequence shown here is derived from an EMBL/GenBank/DDBJ whole genome shotgun (WGS) entry which is preliminary data.</text>
</comment>
<dbReference type="Pfam" id="PF13087">
    <property type="entry name" value="AAA_12"/>
    <property type="match status" value="1"/>
</dbReference>
<comment type="similarity">
    <text evidence="1">Belongs to the DNA2/NAM7 helicase family.</text>
</comment>
<organism evidence="8 9">
    <name type="scientific">Haloarcula rubra</name>
    <dbReference type="NCBI Taxonomy" id="2487747"/>
    <lineage>
        <taxon>Archaea</taxon>
        <taxon>Methanobacteriati</taxon>
        <taxon>Methanobacteriota</taxon>
        <taxon>Stenosarchaea group</taxon>
        <taxon>Halobacteria</taxon>
        <taxon>Halobacteriales</taxon>
        <taxon>Haloarculaceae</taxon>
        <taxon>Haloarcula</taxon>
    </lineage>
</organism>
<evidence type="ECO:0000259" key="7">
    <source>
        <dbReference type="SMART" id="SM00382"/>
    </source>
</evidence>
<dbReference type="InterPro" id="IPR043815">
    <property type="entry name" value="DUF5797"/>
</dbReference>
<accession>A0AAW4PWH1</accession>
<sequence length="918" mass="101990">MHAQCGRKLGIAPEIIRTVDLLIDAPYVVSRTAPQLQFEFPPSARRTQDWITECPRAGITAFAEQLGRNAAVAAIVHYALVGAQREFTPGSRFLGSAITSQIQDRLETLEVVSEIEEPVATARNFLENNHTVIREALERAVTIESEGQLSCDNCGYVFESAPQLTCPDCDTLLGGWPQIVHEEAKRERQDRYDQKLSGEITEHNAESQFVVIGTAHRPPDWIEDGSQVGYTVKDRRLLLGRVINTTESEVHVDYGDMGSLPLAEGLSVELWSAESHITTILQQSWLLEARRGFTGYDTASPDHKRLVQNSTQLLDTLHSDSPPQITPTDHSHLTSVDRDTFPLNESQRDVVNHVLGMQPGDLYTVVGPPGTGKTEVIAKAAQELANAGERVLVTSHTNIAVDNVIEKLAGDNPQRVVRVGRPEKVSTKAKELMLDKVIDSDTASVSDLLQRVDELKAQISEHQERINALEEHKQYLTNDVDHRLQESNRVGEIDAEIAAEREELTTLQRELRDKWEESEATSVKQADITGATLVRSQLGGLARVDFDTVIIDEASQISTPMGLLAMATAKKWVVVGDHNQLLPVLKSINTDSGRPPAGASIFNFLRDRFGEDAWLRTHYRSAQPIIGFAREHVYDSNIEIANTGTEAITTPSHLRSDDLFVDQILDEPVSMVATSAEQGWRKRYGSPFNKQEAQVCVQLVTRLVQDYGLDPDQIGVITPYRGQRNVIRDELDTEYTVDVETVDGFQGRERDIIIYSVVGTDPGSLQFAGDRNRFNVAATRPKSKLIVIGNVDRIGSKTTRDNILRSFIAYADSNDAIFDWDSETTVSPDLPTPITAGAIDDESADETSELPEKDLGRLSDIVTMQPTSNGELASRWNLDSGKDVHRYLTSTLDEYFYRDDSVRIRATPEAERLVNSQT</sequence>
<evidence type="ECO:0000256" key="3">
    <source>
        <dbReference type="ARBA" id="ARBA00022801"/>
    </source>
</evidence>
<evidence type="ECO:0000256" key="4">
    <source>
        <dbReference type="ARBA" id="ARBA00022806"/>
    </source>
</evidence>
<keyword evidence="9" id="KW-1185">Reference proteome</keyword>
<keyword evidence="6" id="KW-0175">Coiled coil</keyword>
<dbReference type="InterPro" id="IPR041677">
    <property type="entry name" value="DNA2/NAM7_AAA_11"/>
</dbReference>
<keyword evidence="4" id="KW-0347">Helicase</keyword>
<keyword evidence="5" id="KW-0067">ATP-binding</keyword>
<dbReference type="Gene3D" id="3.40.50.300">
    <property type="entry name" value="P-loop containing nucleotide triphosphate hydrolases"/>
    <property type="match status" value="2"/>
</dbReference>
<dbReference type="InterPro" id="IPR047187">
    <property type="entry name" value="SF1_C_Upf1"/>
</dbReference>
<dbReference type="Pfam" id="PF13086">
    <property type="entry name" value="AAA_11"/>
    <property type="match status" value="1"/>
</dbReference>
<proteinExistence type="inferred from homology"/>
<evidence type="ECO:0000256" key="5">
    <source>
        <dbReference type="ARBA" id="ARBA00022840"/>
    </source>
</evidence>
<dbReference type="PANTHER" id="PTHR43788:SF8">
    <property type="entry name" value="DNA-BINDING PROTEIN SMUBP-2"/>
    <property type="match status" value="1"/>
</dbReference>
<dbReference type="SMART" id="SM00382">
    <property type="entry name" value="AAA"/>
    <property type="match status" value="1"/>
</dbReference>
<feature type="coiled-coil region" evidence="6">
    <location>
        <begin position="445"/>
        <end position="510"/>
    </location>
</feature>
<dbReference type="Proteomes" id="UP001430377">
    <property type="component" value="Unassembled WGS sequence"/>
</dbReference>
<dbReference type="GO" id="GO:0043139">
    <property type="term" value="F:5'-3' DNA helicase activity"/>
    <property type="evidence" value="ECO:0007669"/>
    <property type="project" value="TreeGrafter"/>
</dbReference>
<dbReference type="AlphaFoldDB" id="A0AAW4PWH1"/>
<dbReference type="CDD" id="cd18808">
    <property type="entry name" value="SF1_C_Upf1"/>
    <property type="match status" value="1"/>
</dbReference>
<dbReference type="GO" id="GO:0016787">
    <property type="term" value="F:hydrolase activity"/>
    <property type="evidence" value="ECO:0007669"/>
    <property type="project" value="UniProtKB-KW"/>
</dbReference>
<dbReference type="GO" id="GO:0005524">
    <property type="term" value="F:ATP binding"/>
    <property type="evidence" value="ECO:0007669"/>
    <property type="project" value="UniProtKB-KW"/>
</dbReference>
<dbReference type="SUPFAM" id="SSF52540">
    <property type="entry name" value="P-loop containing nucleoside triphosphate hydrolases"/>
    <property type="match status" value="1"/>
</dbReference>
<keyword evidence="3" id="KW-0378">Hydrolase</keyword>
<name>A0AAW4PWH1_9EURY</name>
<dbReference type="InterPro" id="IPR027417">
    <property type="entry name" value="P-loop_NTPase"/>
</dbReference>
<protein>
    <submittedName>
        <fullName evidence="8">AAA family ATPase</fullName>
    </submittedName>
</protein>
<feature type="domain" description="AAA+ ATPase" evidence="7">
    <location>
        <begin position="359"/>
        <end position="594"/>
    </location>
</feature>
<keyword evidence="2" id="KW-0547">Nucleotide-binding</keyword>
<reference evidence="8 9" key="1">
    <citation type="submission" date="2021-06" db="EMBL/GenBank/DDBJ databases">
        <title>Halomicroarcula sp. a new haloarchaeum isolated from saline soil.</title>
        <authorList>
            <person name="Duran-Viseras A."/>
            <person name="Sanchez-Porro C."/>
            <person name="Ventosa A."/>
        </authorList>
    </citation>
    <scope>NUCLEOTIDE SEQUENCE [LARGE SCALE GENOMIC DNA]</scope>
    <source>
        <strain evidence="8 9">F13</strain>
    </source>
</reference>
<dbReference type="InterPro" id="IPR041679">
    <property type="entry name" value="DNA2/NAM7-like_C"/>
</dbReference>